<protein>
    <recommendedName>
        <fullName evidence="4">Peptidase C1A papain C-terminal domain-containing protein</fullName>
    </recommendedName>
</protein>
<dbReference type="AlphaFoldDB" id="A0AAX4HNL0"/>
<keyword evidence="1" id="KW-0732">Signal</keyword>
<gene>
    <name evidence="2" type="ORF">SOO65_18670</name>
</gene>
<evidence type="ECO:0000256" key="1">
    <source>
        <dbReference type="SAM" id="SignalP"/>
    </source>
</evidence>
<dbReference type="EMBL" id="CP139487">
    <property type="protein sequence ID" value="WPU64722.1"/>
    <property type="molecule type" value="Genomic_DNA"/>
</dbReference>
<sequence length="380" mass="42232">MKFLALSLVLFSQATFATVCTPTNLVTEPNSPFQKIPVYDQDGSNICYAYVTSQLLDYNLMKKGVQERTAHPLWLAMNHGKYAIKNVPNEKNRTMIGTGNVRRTIESLKTYPVCSFDAVDKSLAQMAKAAKTKDSEVVQFIETYTQKLGAIEEGRALAALEGREANLDDIDIIAMIKETKSDADMRWCSSNATWDALLPLLRNLHAVTTPEMVEKLLFQACQNKQFNLQAPKANLKIFGETDGIVTGQIAQVMDTIKAPVSVSYCAKALTQPNLQGITYRNPDGGKLQYANGCEHHESIIVGKKQVGNSCQLLLRNTWGSNFGTWTKGKKCLCKNRQTGAYLDDCNSTAHNNGQYTVEGCWIDEGVINRNAYQMTYLDPK</sequence>
<dbReference type="RefSeq" id="WP_321394040.1">
    <property type="nucleotide sequence ID" value="NZ_CP139487.1"/>
</dbReference>
<keyword evidence="3" id="KW-1185">Reference proteome</keyword>
<dbReference type="Proteomes" id="UP001324634">
    <property type="component" value="Chromosome"/>
</dbReference>
<organism evidence="2 3">
    <name type="scientific">Peredibacter starrii</name>
    <dbReference type="NCBI Taxonomy" id="28202"/>
    <lineage>
        <taxon>Bacteria</taxon>
        <taxon>Pseudomonadati</taxon>
        <taxon>Bdellovibrionota</taxon>
        <taxon>Bacteriovoracia</taxon>
        <taxon>Bacteriovoracales</taxon>
        <taxon>Bacteriovoracaceae</taxon>
        <taxon>Peredibacter</taxon>
    </lineage>
</organism>
<proteinExistence type="predicted"/>
<name>A0AAX4HNL0_9BACT</name>
<reference evidence="2 3" key="1">
    <citation type="submission" date="2023-11" db="EMBL/GenBank/DDBJ databases">
        <title>Peredibacter starrii A3.12.</title>
        <authorList>
            <person name="Mitchell R.J."/>
        </authorList>
    </citation>
    <scope>NUCLEOTIDE SEQUENCE [LARGE SCALE GENOMIC DNA]</scope>
    <source>
        <strain evidence="2 3">A3.12</strain>
    </source>
</reference>
<evidence type="ECO:0000313" key="3">
    <source>
        <dbReference type="Proteomes" id="UP001324634"/>
    </source>
</evidence>
<feature type="signal peptide" evidence="1">
    <location>
        <begin position="1"/>
        <end position="17"/>
    </location>
</feature>
<dbReference type="KEGG" id="psti:SOO65_18670"/>
<evidence type="ECO:0008006" key="4">
    <source>
        <dbReference type="Google" id="ProtNLM"/>
    </source>
</evidence>
<accession>A0AAX4HNL0</accession>
<evidence type="ECO:0000313" key="2">
    <source>
        <dbReference type="EMBL" id="WPU64722.1"/>
    </source>
</evidence>
<feature type="chain" id="PRO_5043634983" description="Peptidase C1A papain C-terminal domain-containing protein" evidence="1">
    <location>
        <begin position="18"/>
        <end position="380"/>
    </location>
</feature>